<dbReference type="AlphaFoldDB" id="A0A512NK74"/>
<reference evidence="2 3" key="1">
    <citation type="submission" date="2019-07" db="EMBL/GenBank/DDBJ databases">
        <title>Whole genome shotgun sequence of Reyranella soli NBRC 108950.</title>
        <authorList>
            <person name="Hosoyama A."/>
            <person name="Uohara A."/>
            <person name="Ohji S."/>
            <person name="Ichikawa N."/>
        </authorList>
    </citation>
    <scope>NUCLEOTIDE SEQUENCE [LARGE SCALE GENOMIC DNA]</scope>
    <source>
        <strain evidence="2 3">NBRC 108950</strain>
    </source>
</reference>
<dbReference type="InterPro" id="IPR042100">
    <property type="entry name" value="Bug_dom1"/>
</dbReference>
<sequence>MKRLLSRRSTLAAATILPVANLLPRDVAADGPWKPSQGMRIVVPAAPGGTTDIVARLLAAYLQQAWGQSCVADNKSGAGGVIGSNEVVKAAADGHTALMGNIGPQSIAYSLYRNMPYGPQSLAPVSCVITAPNVLVVHPSVPAKTVPEFVAWLKAQNGKVSYASSGTGQSPHLSGAWFLQLTGTKAEHIPYRGAAPALQDLTAGVTQFFFDNLTTSIEFVRAGKLRALGLTSAQRNPLTPDLVPICETMPELKPFDVSTWFGVFLPAATPKPVIEAYNAQMKGWLDDAKTKERFSTMAGFPAYGTPAAFDKFVAAQIALWKGVIDKEGLKLDVN</sequence>
<dbReference type="PANTHER" id="PTHR42928:SF5">
    <property type="entry name" value="BLR1237 PROTEIN"/>
    <property type="match status" value="1"/>
</dbReference>
<organism evidence="2 3">
    <name type="scientific">Reyranella soli</name>
    <dbReference type="NCBI Taxonomy" id="1230389"/>
    <lineage>
        <taxon>Bacteria</taxon>
        <taxon>Pseudomonadati</taxon>
        <taxon>Pseudomonadota</taxon>
        <taxon>Alphaproteobacteria</taxon>
        <taxon>Hyphomicrobiales</taxon>
        <taxon>Reyranellaceae</taxon>
        <taxon>Reyranella</taxon>
    </lineage>
</organism>
<accession>A0A512NK74</accession>
<name>A0A512NK74_9HYPH</name>
<dbReference type="Proteomes" id="UP000321058">
    <property type="component" value="Unassembled WGS sequence"/>
</dbReference>
<dbReference type="Pfam" id="PF03401">
    <property type="entry name" value="TctC"/>
    <property type="match status" value="1"/>
</dbReference>
<comment type="caution">
    <text evidence="2">The sequence shown here is derived from an EMBL/GenBank/DDBJ whole genome shotgun (WGS) entry which is preliminary data.</text>
</comment>
<dbReference type="RefSeq" id="WP_246158972.1">
    <property type="nucleotide sequence ID" value="NZ_BKAJ01000127.1"/>
</dbReference>
<dbReference type="EMBL" id="BKAJ01000127">
    <property type="protein sequence ID" value="GEP59349.1"/>
    <property type="molecule type" value="Genomic_DNA"/>
</dbReference>
<dbReference type="PANTHER" id="PTHR42928">
    <property type="entry name" value="TRICARBOXYLATE-BINDING PROTEIN"/>
    <property type="match status" value="1"/>
</dbReference>
<dbReference type="PIRSF" id="PIRSF017082">
    <property type="entry name" value="YflP"/>
    <property type="match status" value="1"/>
</dbReference>
<evidence type="ECO:0000256" key="1">
    <source>
        <dbReference type="ARBA" id="ARBA00006987"/>
    </source>
</evidence>
<dbReference type="Gene3D" id="3.40.190.150">
    <property type="entry name" value="Bordetella uptake gene, domain 1"/>
    <property type="match status" value="1"/>
</dbReference>
<gene>
    <name evidence="2" type="ORF">RSO01_65150</name>
</gene>
<keyword evidence="3" id="KW-1185">Reference proteome</keyword>
<comment type="similarity">
    <text evidence="1">Belongs to the UPF0065 (bug) family.</text>
</comment>
<dbReference type="InterPro" id="IPR005064">
    <property type="entry name" value="BUG"/>
</dbReference>
<evidence type="ECO:0000313" key="3">
    <source>
        <dbReference type="Proteomes" id="UP000321058"/>
    </source>
</evidence>
<dbReference type="CDD" id="cd07012">
    <property type="entry name" value="PBP2_Bug_TTT"/>
    <property type="match status" value="1"/>
</dbReference>
<protein>
    <submittedName>
        <fullName evidence="2">C4-dicarboxylate ABC transporter</fullName>
    </submittedName>
</protein>
<dbReference type="Gene3D" id="3.40.190.10">
    <property type="entry name" value="Periplasmic binding protein-like II"/>
    <property type="match status" value="1"/>
</dbReference>
<dbReference type="SUPFAM" id="SSF53850">
    <property type="entry name" value="Periplasmic binding protein-like II"/>
    <property type="match status" value="1"/>
</dbReference>
<evidence type="ECO:0000313" key="2">
    <source>
        <dbReference type="EMBL" id="GEP59349.1"/>
    </source>
</evidence>
<proteinExistence type="inferred from homology"/>